<feature type="compositionally biased region" description="Basic residues" evidence="1">
    <location>
        <begin position="112"/>
        <end position="123"/>
    </location>
</feature>
<feature type="region of interest" description="Disordered" evidence="1">
    <location>
        <begin position="91"/>
        <end position="123"/>
    </location>
</feature>
<reference evidence="3" key="1">
    <citation type="journal article" date="2012" name="Nat. Genet.">
        <title>Lifestyle transitions in plant pathogenic Colletotrichum fungi deciphered by genome and transcriptome analyses.</title>
        <authorList>
            <person name="O'Connell R.J."/>
            <person name="Thon M.R."/>
            <person name="Hacquard S."/>
            <person name="Amyotte S.G."/>
            <person name="Kleemann J."/>
            <person name="Torres M.F."/>
            <person name="Damm U."/>
            <person name="Buiate E.A."/>
            <person name="Epstein L."/>
            <person name="Alkan N."/>
            <person name="Altmueller J."/>
            <person name="Alvarado-Balderrama L."/>
            <person name="Bauser C.A."/>
            <person name="Becker C."/>
            <person name="Birren B.W."/>
            <person name="Chen Z."/>
            <person name="Choi J."/>
            <person name="Crouch J.A."/>
            <person name="Duvick J.P."/>
            <person name="Farman M.A."/>
            <person name="Gan P."/>
            <person name="Heiman D."/>
            <person name="Henrissat B."/>
            <person name="Howard R.J."/>
            <person name="Kabbage M."/>
            <person name="Koch C."/>
            <person name="Kracher B."/>
            <person name="Kubo Y."/>
            <person name="Law A.D."/>
            <person name="Lebrun M.-H."/>
            <person name="Lee Y.-H."/>
            <person name="Miyara I."/>
            <person name="Moore N."/>
            <person name="Neumann U."/>
            <person name="Nordstroem K."/>
            <person name="Panaccione D.G."/>
            <person name="Panstruga R."/>
            <person name="Place M."/>
            <person name="Proctor R.H."/>
            <person name="Prusky D."/>
            <person name="Rech G."/>
            <person name="Reinhardt R."/>
            <person name="Rollins J.A."/>
            <person name="Rounsley S."/>
            <person name="Schardl C.L."/>
            <person name="Schwartz D.C."/>
            <person name="Shenoy N."/>
            <person name="Shirasu K."/>
            <person name="Sikhakolli U.R."/>
            <person name="Stueber K."/>
            <person name="Sukno S.A."/>
            <person name="Sweigard J.A."/>
            <person name="Takano Y."/>
            <person name="Takahara H."/>
            <person name="Trail F."/>
            <person name="van der Does H.C."/>
            <person name="Voll L.M."/>
            <person name="Will I."/>
            <person name="Young S."/>
            <person name="Zeng Q."/>
            <person name="Zhang J."/>
            <person name="Zhou S."/>
            <person name="Dickman M.B."/>
            <person name="Schulze-Lefert P."/>
            <person name="Ver Loren van Themaat E."/>
            <person name="Ma L.-J."/>
            <person name="Vaillancourt L.J."/>
        </authorList>
    </citation>
    <scope>NUCLEOTIDE SEQUENCE [LARGE SCALE GENOMIC DNA]</scope>
    <source>
        <strain evidence="3">IMI 349063</strain>
    </source>
</reference>
<accession>H1VBH9</accession>
<evidence type="ECO:0000313" key="2">
    <source>
        <dbReference type="EMBL" id="CCF37582.1"/>
    </source>
</evidence>
<proteinExistence type="predicted"/>
<protein>
    <submittedName>
        <fullName evidence="2">Uncharacterized protein</fullName>
    </submittedName>
</protein>
<name>H1VBH9_COLHI</name>
<gene>
    <name evidence="2" type="ORF">CH063_08879</name>
</gene>
<dbReference type="AlphaFoldDB" id="H1VBH9"/>
<feature type="compositionally biased region" description="Polar residues" evidence="1">
    <location>
        <begin position="42"/>
        <end position="59"/>
    </location>
</feature>
<evidence type="ECO:0000313" key="3">
    <source>
        <dbReference type="Proteomes" id="UP000007174"/>
    </source>
</evidence>
<organism evidence="2 3">
    <name type="scientific">Colletotrichum higginsianum (strain IMI 349063)</name>
    <name type="common">Crucifer anthracnose fungus</name>
    <dbReference type="NCBI Taxonomy" id="759273"/>
    <lineage>
        <taxon>Eukaryota</taxon>
        <taxon>Fungi</taxon>
        <taxon>Dikarya</taxon>
        <taxon>Ascomycota</taxon>
        <taxon>Pezizomycotina</taxon>
        <taxon>Sordariomycetes</taxon>
        <taxon>Hypocreomycetidae</taxon>
        <taxon>Glomerellales</taxon>
        <taxon>Glomerellaceae</taxon>
        <taxon>Colletotrichum</taxon>
        <taxon>Colletotrichum destructivum species complex</taxon>
    </lineage>
</organism>
<evidence type="ECO:0000256" key="1">
    <source>
        <dbReference type="SAM" id="MobiDB-lite"/>
    </source>
</evidence>
<dbReference type="Proteomes" id="UP000007174">
    <property type="component" value="Unassembled WGS sequence"/>
</dbReference>
<dbReference type="HOGENOM" id="CLU_1237576_0_0_1"/>
<feature type="non-terminal residue" evidence="2">
    <location>
        <position position="1"/>
    </location>
</feature>
<dbReference type="EMBL" id="CACQ02002532">
    <property type="protein sequence ID" value="CCF37582.1"/>
    <property type="molecule type" value="Genomic_DNA"/>
</dbReference>
<feature type="region of interest" description="Disordered" evidence="1">
    <location>
        <begin position="22"/>
        <end position="72"/>
    </location>
</feature>
<sequence length="224" mass="25068">RFFHFPLDLAIRSFPRTLTNILTPSSRVKPPPSTRSSPASPFLSQPTVSRSRTPSTNRHTITHSHPSRPRPLILINHQEVLEARRFDSLSFSRSRTDSGHRHQATLSLPAPNHKKTPKTRRTVSRSPLVIDNLGDLAGPISPFVPTIDPAANTPEKKGGNINHIRATPETSVSHVATFIPRTPWFPISFFVPSLVFLHYIVHLPPTLKTQTSSLRCSCRPKRVN</sequence>